<name>A0A1G7H7P2_9BACT</name>
<feature type="domain" description="Rhamnogalacturonase A/B/Epimerase-like pectate lyase" evidence="2">
    <location>
        <begin position="372"/>
        <end position="437"/>
    </location>
</feature>
<dbReference type="EMBL" id="LT629690">
    <property type="protein sequence ID" value="SDE96294.1"/>
    <property type="molecule type" value="Genomic_DNA"/>
</dbReference>
<keyword evidence="3" id="KW-0456">Lyase</keyword>
<keyword evidence="4" id="KW-1185">Reference proteome</keyword>
<accession>A0A1G7H7P2</accession>
<dbReference type="Gene3D" id="2.160.20.10">
    <property type="entry name" value="Single-stranded right-handed beta-helix, Pectin lyase-like"/>
    <property type="match status" value="2"/>
</dbReference>
<reference evidence="3 4" key="1">
    <citation type="submission" date="2016-10" db="EMBL/GenBank/DDBJ databases">
        <authorList>
            <person name="de Groot N.N."/>
        </authorList>
    </citation>
    <scope>NUCLEOTIDE SEQUENCE [LARGE SCALE GENOMIC DNA]</scope>
    <source>
        <strain evidence="3 4">GAS232</strain>
    </source>
</reference>
<dbReference type="InterPro" id="IPR012334">
    <property type="entry name" value="Pectin_lyas_fold"/>
</dbReference>
<protein>
    <submittedName>
        <fullName evidence="3">Pectate lyase superfamily protein</fullName>
    </submittedName>
</protein>
<dbReference type="PANTHER" id="PTHR47572">
    <property type="entry name" value="LIPOPROTEIN-RELATED"/>
    <property type="match status" value="1"/>
</dbReference>
<feature type="chain" id="PRO_5009241228" evidence="1">
    <location>
        <begin position="19"/>
        <end position="971"/>
    </location>
</feature>
<dbReference type="InterPro" id="IPR011050">
    <property type="entry name" value="Pectin_lyase_fold/virulence"/>
</dbReference>
<dbReference type="OrthoDB" id="9795222at2"/>
<organism evidence="3 4">
    <name type="scientific">Terriglobus roseus</name>
    <dbReference type="NCBI Taxonomy" id="392734"/>
    <lineage>
        <taxon>Bacteria</taxon>
        <taxon>Pseudomonadati</taxon>
        <taxon>Acidobacteriota</taxon>
        <taxon>Terriglobia</taxon>
        <taxon>Terriglobales</taxon>
        <taxon>Acidobacteriaceae</taxon>
        <taxon>Terriglobus</taxon>
    </lineage>
</organism>
<dbReference type="Pfam" id="PF12708">
    <property type="entry name" value="Pect-lyase_RHGA_epim"/>
    <property type="match status" value="2"/>
</dbReference>
<dbReference type="GO" id="GO:0016829">
    <property type="term" value="F:lyase activity"/>
    <property type="evidence" value="ECO:0007669"/>
    <property type="project" value="UniProtKB-KW"/>
</dbReference>
<sequence>MCVLLLLLLSIVTARSQAQSVYLTKPDDALAVTASELHGDGVADDTAALQAAIDKVADTTGSGIVFLPQGRYRITKTVYLWSGVRIFGYGARRPVMVLAPNTPGFQSGHGFLGTGRYMLQFAANKPAAGAAIMDANEFTFYSGLSNIDFEIGGGNPAAIAVRFHVAQHSFLDHMHFSVGEGRAALEDVGNQAENLDIDGGEYGIVSVRTAPAWQFLLMDSRIHGQRRAAIHTQEVGMTLVRDEISDAPIAIETPQNMPEQLYAKDLLLKNISGTAFVLGDTTSQHNQVTLDNILCDHVATLVADPVGALKSATLPPSGDRYYIVANMTAGQQILGDGREGALALTVSGKKRLTSAPRLPLSDIPIMPPVSEWTNVRTLGATGDGGTDDTAALQHAIDSHRVLYFPTGMYRLRGTLHTKPDTVLVGLNPATAVLMVQDNDANFIGAEAAVPLLETAQNGHEIVSGLGVFTGDIAPRAAGVVWRSGPRSLMHDVNFPAGLRARPVIAPKLVRSTVPIAQRPDMRASQYPSLWVRDGGGGLFRDVWTADTTARSGLLVEHTQTPSIAYQISCEHHMQNEVQFHDAANWTVYALQTEEEKPNGADATAVELVNAKNITFANLFNYRVSRNVIPKLAATTATDSDNIRFANVHVFSMTRLAFDNSLIDEDYDTRIRTHDFTSFRLRAKAPQSPLKPMRLPIFTSELKKLISGYRDLSGLTVDGQGTLYFADATLATVAQLDETTGTAKVLTRTVPEPMVLAWPGSGETLLAVDRDKAVYSVNTKTGATAKLTDGGPKQDVQLLIPVGFHNDIGSIQRIVAHQGFVYSGRSNMALVSATENEPRSYFYGPSTNTAVIAGGSWKGVQQSVQLKAFRVGESALAVSEEDDKVYRVSLDALTHLTAMTFITRSGTSVVQDTDGNVYVAGAQLFVYDRAGKLLGTVEIPERPSSLAISGNTLYIGARSSLYRITLKAAAAK</sequence>
<dbReference type="AlphaFoldDB" id="A0A1G7H7P2"/>
<proteinExistence type="predicted"/>
<dbReference type="InterPro" id="IPR024535">
    <property type="entry name" value="RHGA/B-epi-like_pectate_lyase"/>
</dbReference>
<gene>
    <name evidence="3" type="ORF">SAMN05444167_0942</name>
</gene>
<dbReference type="SUPFAM" id="SSF51126">
    <property type="entry name" value="Pectin lyase-like"/>
    <property type="match status" value="2"/>
</dbReference>
<evidence type="ECO:0000313" key="3">
    <source>
        <dbReference type="EMBL" id="SDE96294.1"/>
    </source>
</evidence>
<dbReference type="InterPro" id="IPR011042">
    <property type="entry name" value="6-blade_b-propeller_TolB-like"/>
</dbReference>
<dbReference type="SUPFAM" id="SSF63829">
    <property type="entry name" value="Calcium-dependent phosphotriesterase"/>
    <property type="match status" value="1"/>
</dbReference>
<feature type="domain" description="Rhamnogalacturonase A/B/Epimerase-like pectate lyase" evidence="2">
    <location>
        <begin position="32"/>
        <end position="238"/>
    </location>
</feature>
<dbReference type="PANTHER" id="PTHR47572:SF4">
    <property type="entry name" value="LACTONASE DRP35"/>
    <property type="match status" value="1"/>
</dbReference>
<evidence type="ECO:0000313" key="4">
    <source>
        <dbReference type="Proteomes" id="UP000182427"/>
    </source>
</evidence>
<evidence type="ECO:0000259" key="2">
    <source>
        <dbReference type="Pfam" id="PF12708"/>
    </source>
</evidence>
<dbReference type="Gene3D" id="2.120.10.30">
    <property type="entry name" value="TolB, C-terminal domain"/>
    <property type="match status" value="2"/>
</dbReference>
<evidence type="ECO:0000256" key="1">
    <source>
        <dbReference type="SAM" id="SignalP"/>
    </source>
</evidence>
<dbReference type="InterPro" id="IPR051262">
    <property type="entry name" value="SMP-30/CGR1_Lactonase"/>
</dbReference>
<keyword evidence="1" id="KW-0732">Signal</keyword>
<feature type="signal peptide" evidence="1">
    <location>
        <begin position="1"/>
        <end position="18"/>
    </location>
</feature>
<dbReference type="Proteomes" id="UP000182427">
    <property type="component" value="Chromosome I"/>
</dbReference>